<keyword evidence="12" id="KW-1185">Reference proteome</keyword>
<dbReference type="SMART" id="SM00487">
    <property type="entry name" value="DEXDc"/>
    <property type="match status" value="1"/>
</dbReference>
<dbReference type="GO" id="GO:0006401">
    <property type="term" value="P:RNA catabolic process"/>
    <property type="evidence" value="ECO:0007669"/>
    <property type="project" value="InterPro"/>
</dbReference>
<evidence type="ECO:0000256" key="8">
    <source>
        <dbReference type="SAM" id="MobiDB-lite"/>
    </source>
</evidence>
<evidence type="ECO:0000256" key="6">
    <source>
        <dbReference type="ARBA" id="ARBA00022840"/>
    </source>
</evidence>
<dbReference type="Proteomes" id="UP000789831">
    <property type="component" value="Unassembled WGS sequence"/>
</dbReference>
<evidence type="ECO:0000256" key="1">
    <source>
        <dbReference type="ARBA" id="ARBA00004123"/>
    </source>
</evidence>
<dbReference type="PANTHER" id="PTHR12131:SF7">
    <property type="entry name" value="EXOSOME RNA HELICASE MTR4"/>
    <property type="match status" value="1"/>
</dbReference>
<sequence length="1034" mass="117732">MFNGDNTIGAPATKKRENFDVDLTSEHESQAKKAKIYTVNEQPVVADVFEEEAVREVPATADLTSDAPVTESRVTLTHQVRHQVALPPNYPYIPLAGHVSPPEAARTYPFTLDPFQKVSINCIERSESVLVSAHTSAGKTVVAEYAIAQGLKNKQRVIYTSPIKALSNQKYRELQEEFGDVGLMTGDVTINPTASCLVMTTEILRAMLYRGSEIMREVAWVIFDEIHYLRDKARGVVWEETIILLPHQVHYVFLSATIPNAMEFAEWICKIHEQAHYPCHVVYTDFRPTPLQHYVFPSGTDGIYMVVDEKGVFREDIFQQAIAALKKDWEGDYPPGGKGKKSKRGRIEQSKGPSDMYKIVKMIMQKNYNPVIVFSFSKKDCEHLAQDVTFDFNDENERAMVQQVFTNAISSLSDDDRNLPQIGAILPLLKRGIGIHHSGLLPFLKEVTEILFQEGLIKVLFATETFSMGLNMPAKTVVFSNVKKFDGETMRYVSSGEYIQMSGRAGRRGLDERGIVFMMVTERMDPSVIKNMIKGEADHLTSAFQLKYVMILNMTRVEGFSPEYILQRSFHQFQNTASLPALEEELARLEEEKASLEIPDEEIIADYYLLREQLENFSKDMRDVINQPTYCLHFLQTGRLVRVKHDNMDFGYGMVVSFEKRKEPESVQNSTETTRKPQHIVDVLLYCDAKSSVAKNADGSTTGVRPCPENQKGEMMVVPVDLACLDGITEIRIFPPKDLKPLEQRNSVYKSMQEVFQRFTNGPPFLDPVSDMGIVDEGFKKLMRKIEVLESKLLQNPLHNSSRLPEIYDMYSKKMLIERKIKALKKKIQSTHSIMQLDELKCRKRVLRRLGYITASDVVDIKGRVACEINCGDELVLTEMLMNGVFNDLSVETTAAVMSCFIQMEAEETGATLKEEFMKPFQILKETARRIAQISIECKVPNMDEEEYVQQFHPDMMEIVYAWCKASGAKFAEICKYTSMFEGNIIRNFRSLDELLRTMVSATKIIGNIELENKFSEAMEKIRRDIIFAASLYL</sequence>
<dbReference type="InterPro" id="IPR012961">
    <property type="entry name" value="Ski2/MTR4_C"/>
</dbReference>
<name>A0A9N8V086_9GLOM</name>
<dbReference type="GO" id="GO:0003723">
    <property type="term" value="F:RNA binding"/>
    <property type="evidence" value="ECO:0007669"/>
    <property type="project" value="InterPro"/>
</dbReference>
<organism evidence="11 12">
    <name type="scientific">Ambispora gerdemannii</name>
    <dbReference type="NCBI Taxonomy" id="144530"/>
    <lineage>
        <taxon>Eukaryota</taxon>
        <taxon>Fungi</taxon>
        <taxon>Fungi incertae sedis</taxon>
        <taxon>Mucoromycota</taxon>
        <taxon>Glomeromycotina</taxon>
        <taxon>Glomeromycetes</taxon>
        <taxon>Archaeosporales</taxon>
        <taxon>Ambisporaceae</taxon>
        <taxon>Ambispora</taxon>
    </lineage>
</organism>
<protein>
    <submittedName>
        <fullName evidence="11">6385_t:CDS:1</fullName>
    </submittedName>
</protein>
<dbReference type="EMBL" id="CAJVPL010000035">
    <property type="protein sequence ID" value="CAG8436709.1"/>
    <property type="molecule type" value="Genomic_DNA"/>
</dbReference>
<dbReference type="AlphaFoldDB" id="A0A9N8V086"/>
<dbReference type="GO" id="GO:0005634">
    <property type="term" value="C:nucleus"/>
    <property type="evidence" value="ECO:0007669"/>
    <property type="project" value="UniProtKB-SubCell"/>
</dbReference>
<evidence type="ECO:0000256" key="5">
    <source>
        <dbReference type="ARBA" id="ARBA00022806"/>
    </source>
</evidence>
<feature type="region of interest" description="Disordered" evidence="8">
    <location>
        <begin position="333"/>
        <end position="352"/>
    </location>
</feature>
<dbReference type="GO" id="GO:0005524">
    <property type="term" value="F:ATP binding"/>
    <property type="evidence" value="ECO:0007669"/>
    <property type="project" value="UniProtKB-KW"/>
</dbReference>
<dbReference type="InterPro" id="IPR014001">
    <property type="entry name" value="Helicase_ATP-bd"/>
</dbReference>
<comment type="caution">
    <text evidence="11">The sequence shown here is derived from an EMBL/GenBank/DDBJ whole genome shotgun (WGS) entry which is preliminary data.</text>
</comment>
<dbReference type="Gene3D" id="2.40.30.300">
    <property type="match status" value="1"/>
</dbReference>
<keyword evidence="7" id="KW-0539">Nucleus</keyword>
<dbReference type="InterPro" id="IPR001650">
    <property type="entry name" value="Helicase_C-like"/>
</dbReference>
<dbReference type="CDD" id="cd18024">
    <property type="entry name" value="DEXHc_Mtr4-like"/>
    <property type="match status" value="1"/>
</dbReference>
<dbReference type="InterPro" id="IPR048392">
    <property type="entry name" value="MTR4-like_stalk"/>
</dbReference>
<keyword evidence="3" id="KW-0547">Nucleotide-binding</keyword>
<feature type="domain" description="Helicase ATP-binding" evidence="9">
    <location>
        <begin position="120"/>
        <end position="276"/>
    </location>
</feature>
<dbReference type="InterPro" id="IPR011545">
    <property type="entry name" value="DEAD/DEAH_box_helicase_dom"/>
</dbReference>
<dbReference type="InterPro" id="IPR027417">
    <property type="entry name" value="P-loop_NTPase"/>
</dbReference>
<dbReference type="Pfam" id="PF08148">
    <property type="entry name" value="DSHCT"/>
    <property type="match status" value="1"/>
</dbReference>
<dbReference type="CDD" id="cd18795">
    <property type="entry name" value="SF2_C_Ski2"/>
    <property type="match status" value="1"/>
</dbReference>
<comment type="subcellular location">
    <subcellularLocation>
        <location evidence="1">Nucleus</location>
    </subcellularLocation>
</comment>
<dbReference type="FunFam" id="1.10.3380.30:FF:000003">
    <property type="entry name" value="ATP dependent RNA helicase (Dob1)"/>
    <property type="match status" value="1"/>
</dbReference>
<dbReference type="FunFam" id="3.40.50.300:FF:000083">
    <property type="entry name" value="ATP-dependent RNA helicase DOB1"/>
    <property type="match status" value="1"/>
</dbReference>
<gene>
    <name evidence="11" type="ORF">AGERDE_LOCUS693</name>
</gene>
<dbReference type="InterPro" id="IPR016438">
    <property type="entry name" value="SKI2-like"/>
</dbReference>
<dbReference type="Gene3D" id="1.10.3380.30">
    <property type="match status" value="1"/>
</dbReference>
<dbReference type="PROSITE" id="PS51192">
    <property type="entry name" value="HELICASE_ATP_BIND_1"/>
    <property type="match status" value="1"/>
</dbReference>
<proteinExistence type="inferred from homology"/>
<keyword evidence="6" id="KW-0067">ATP-binding</keyword>
<evidence type="ECO:0000259" key="10">
    <source>
        <dbReference type="PROSITE" id="PS51194"/>
    </source>
</evidence>
<evidence type="ECO:0000256" key="4">
    <source>
        <dbReference type="ARBA" id="ARBA00022801"/>
    </source>
</evidence>
<dbReference type="PANTHER" id="PTHR12131">
    <property type="entry name" value="ATP-DEPENDENT RNA AND DNA HELICASE"/>
    <property type="match status" value="1"/>
</dbReference>
<evidence type="ECO:0000313" key="11">
    <source>
        <dbReference type="EMBL" id="CAG8436709.1"/>
    </source>
</evidence>
<dbReference type="PROSITE" id="PS51194">
    <property type="entry name" value="HELICASE_CTER"/>
    <property type="match status" value="1"/>
</dbReference>
<dbReference type="SUPFAM" id="SSF52540">
    <property type="entry name" value="P-loop containing nucleoside triphosphate hydrolases"/>
    <property type="match status" value="1"/>
</dbReference>
<keyword evidence="5" id="KW-0347">Helicase</keyword>
<reference evidence="11" key="1">
    <citation type="submission" date="2021-06" db="EMBL/GenBank/DDBJ databases">
        <authorList>
            <person name="Kallberg Y."/>
            <person name="Tangrot J."/>
            <person name="Rosling A."/>
        </authorList>
    </citation>
    <scope>NUCLEOTIDE SEQUENCE</scope>
    <source>
        <strain evidence="11">MT106</strain>
    </source>
</reference>
<dbReference type="Gene3D" id="3.40.50.300">
    <property type="entry name" value="P-loop containing nucleotide triphosphate hydrolases"/>
    <property type="match status" value="2"/>
</dbReference>
<dbReference type="SMART" id="SM00490">
    <property type="entry name" value="HELICc"/>
    <property type="match status" value="1"/>
</dbReference>
<dbReference type="GO" id="GO:0016787">
    <property type="term" value="F:hydrolase activity"/>
    <property type="evidence" value="ECO:0007669"/>
    <property type="project" value="UniProtKB-KW"/>
</dbReference>
<dbReference type="CDD" id="cd13154">
    <property type="entry name" value="KOW_Mtr4"/>
    <property type="match status" value="1"/>
</dbReference>
<keyword evidence="4" id="KW-0378">Hydrolase</keyword>
<dbReference type="GO" id="GO:0000460">
    <property type="term" value="P:maturation of 5.8S rRNA"/>
    <property type="evidence" value="ECO:0007669"/>
    <property type="project" value="TreeGrafter"/>
</dbReference>
<dbReference type="InterPro" id="IPR025696">
    <property type="entry name" value="Beta-barrel_MTR4"/>
</dbReference>
<evidence type="ECO:0000256" key="7">
    <source>
        <dbReference type="ARBA" id="ARBA00023242"/>
    </source>
</evidence>
<accession>A0A9N8V086</accession>
<dbReference type="Pfam" id="PF00271">
    <property type="entry name" value="Helicase_C"/>
    <property type="match status" value="1"/>
</dbReference>
<comment type="similarity">
    <text evidence="2">Belongs to the helicase family. SKI2 subfamily.</text>
</comment>
<dbReference type="SMART" id="SM01142">
    <property type="entry name" value="DSHCT"/>
    <property type="match status" value="1"/>
</dbReference>
<dbReference type="FunFam" id="3.40.50.300:FF:000141">
    <property type="entry name" value="ATP-dependent RNA helicase DOB1"/>
    <property type="match status" value="1"/>
</dbReference>
<evidence type="ECO:0000259" key="9">
    <source>
        <dbReference type="PROSITE" id="PS51192"/>
    </source>
</evidence>
<dbReference type="PIRSF" id="PIRSF005198">
    <property type="entry name" value="Antiviral_helicase_SKI2"/>
    <property type="match status" value="1"/>
</dbReference>
<dbReference type="Pfam" id="PF21408">
    <property type="entry name" value="MTR4-like_stalk"/>
    <property type="match status" value="1"/>
</dbReference>
<dbReference type="Pfam" id="PF00270">
    <property type="entry name" value="DEAD"/>
    <property type="match status" value="1"/>
</dbReference>
<feature type="domain" description="Helicase C-terminal" evidence="10">
    <location>
        <begin position="355"/>
        <end position="555"/>
    </location>
</feature>
<dbReference type="InterPro" id="IPR050699">
    <property type="entry name" value="RNA-DNA_Helicase"/>
</dbReference>
<dbReference type="OrthoDB" id="64767at2759"/>
<dbReference type="GO" id="GO:0003724">
    <property type="term" value="F:RNA helicase activity"/>
    <property type="evidence" value="ECO:0007669"/>
    <property type="project" value="InterPro"/>
</dbReference>
<evidence type="ECO:0000256" key="2">
    <source>
        <dbReference type="ARBA" id="ARBA00010140"/>
    </source>
</evidence>
<dbReference type="Pfam" id="PF13234">
    <property type="entry name" value="MTR4_beta-barrel"/>
    <property type="match status" value="1"/>
</dbReference>
<dbReference type="FunFam" id="2.40.30.300:FF:000001">
    <property type="entry name" value="Mtr4 exosome RNA helicase"/>
    <property type="match status" value="1"/>
</dbReference>
<evidence type="ECO:0000256" key="3">
    <source>
        <dbReference type="ARBA" id="ARBA00022741"/>
    </source>
</evidence>
<evidence type="ECO:0000313" key="12">
    <source>
        <dbReference type="Proteomes" id="UP000789831"/>
    </source>
</evidence>